<dbReference type="GO" id="GO:1902560">
    <property type="term" value="C:GMP reductase complex"/>
    <property type="evidence" value="ECO:0007669"/>
    <property type="project" value="InterPro"/>
</dbReference>
<feature type="binding site" evidence="8">
    <location>
        <begin position="404"/>
        <end position="406"/>
    </location>
    <ligand>
        <name>GMP</name>
        <dbReference type="ChEBI" id="CHEBI:58115"/>
    </ligand>
</feature>
<feature type="binding site" description="in other chain" evidence="8">
    <location>
        <begin position="316"/>
        <end position="317"/>
    </location>
    <ligand>
        <name>NADP(+)</name>
        <dbReference type="ChEBI" id="CHEBI:58349"/>
        <note>ligand shared between two neighboring subunits</note>
    </ligand>
</feature>
<feature type="binding site" description="in other chain" evidence="11">
    <location>
        <position position="322"/>
    </location>
    <ligand>
        <name>K(+)</name>
        <dbReference type="ChEBI" id="CHEBI:29103"/>
        <note>ligand shared between two tetrameric partners</note>
    </ligand>
</feature>
<keyword evidence="4 8" id="KW-0630">Potassium</keyword>
<evidence type="ECO:0000256" key="3">
    <source>
        <dbReference type="ARBA" id="ARBA00022857"/>
    </source>
</evidence>
<dbReference type="GO" id="GO:0006144">
    <property type="term" value="P:purine nucleobase metabolic process"/>
    <property type="evidence" value="ECO:0007669"/>
    <property type="project" value="UniProtKB-KW"/>
</dbReference>
<comment type="subunit">
    <text evidence="8">Homotetramer.</text>
</comment>
<feature type="binding site" description="in other chain" evidence="11">
    <location>
        <position position="319"/>
    </location>
    <ligand>
        <name>K(+)</name>
        <dbReference type="ChEBI" id="CHEBI:29103"/>
        <note>ligand shared between two tetrameric partners</note>
    </ligand>
</feature>
<dbReference type="Pfam" id="PF00478">
    <property type="entry name" value="IMPDH"/>
    <property type="match status" value="1"/>
</dbReference>
<dbReference type="InterPro" id="IPR005990">
    <property type="entry name" value="IMP_DH"/>
</dbReference>
<dbReference type="PANTHER" id="PTHR11911:SF122">
    <property type="entry name" value="GMP REDUCTASE"/>
    <property type="match status" value="1"/>
</dbReference>
<evidence type="ECO:0000313" key="15">
    <source>
        <dbReference type="Proteomes" id="UP000015354"/>
    </source>
</evidence>
<reference evidence="14 15" key="1">
    <citation type="journal article" date="2013" name="PLoS ONE">
        <title>Predicting the Proteins of Angomonas deanei, Strigomonas culicis and Their Respective Endosymbionts Reveals New Aspects of the Trypanosomatidae Family.</title>
        <authorList>
            <person name="Motta M.C."/>
            <person name="Martins A.C."/>
            <person name="de Souza S.S."/>
            <person name="Catta-Preta C.M."/>
            <person name="Silva R."/>
            <person name="Klein C.C."/>
            <person name="de Almeida L.G."/>
            <person name="de Lima Cunha O."/>
            <person name="Ciapina L.P."/>
            <person name="Brocchi M."/>
            <person name="Colabardini A.C."/>
            <person name="de Araujo Lima B."/>
            <person name="Machado C.R."/>
            <person name="de Almeida Soares C.M."/>
            <person name="Probst C.M."/>
            <person name="de Menezes C.B."/>
            <person name="Thompson C.E."/>
            <person name="Bartholomeu D.C."/>
            <person name="Gradia D.F."/>
            <person name="Pavoni D.P."/>
            <person name="Grisard E.C."/>
            <person name="Fantinatti-Garboggini F."/>
            <person name="Marchini F.K."/>
            <person name="Rodrigues-Luiz G.F."/>
            <person name="Wagner G."/>
            <person name="Goldman G.H."/>
            <person name="Fietto J.L."/>
            <person name="Elias M.C."/>
            <person name="Goldman M.H."/>
            <person name="Sagot M.F."/>
            <person name="Pereira M."/>
            <person name="Stoco P.H."/>
            <person name="de Mendonca-Neto R.P."/>
            <person name="Teixeira S.M."/>
            <person name="Maciel T.E."/>
            <person name="de Oliveira Mendes T.A."/>
            <person name="Urmenyi T.P."/>
            <person name="de Souza W."/>
            <person name="Schenkman S."/>
            <person name="de Vasconcelos A.T."/>
        </authorList>
    </citation>
    <scope>NUCLEOTIDE SEQUENCE [LARGE SCALE GENOMIC DNA]</scope>
</reference>
<dbReference type="GO" id="GO:0006183">
    <property type="term" value="P:GTP biosynthetic process"/>
    <property type="evidence" value="ECO:0007669"/>
    <property type="project" value="TreeGrafter"/>
</dbReference>
<dbReference type="SUPFAM" id="SSF54631">
    <property type="entry name" value="CBS-domain pair"/>
    <property type="match status" value="1"/>
</dbReference>
<dbReference type="EC" id="1.7.1.7" evidence="8"/>
<dbReference type="PROSITE" id="PS51371">
    <property type="entry name" value="CBS"/>
    <property type="match status" value="2"/>
</dbReference>
<feature type="binding site" evidence="8">
    <location>
        <position position="319"/>
    </location>
    <ligand>
        <name>K(+)</name>
        <dbReference type="ChEBI" id="CHEBI:29103"/>
    </ligand>
</feature>
<feature type="binding site" description="in other chain" evidence="8">
    <location>
        <position position="80"/>
    </location>
    <ligand>
        <name>NADP(+)</name>
        <dbReference type="ChEBI" id="CHEBI:58349"/>
        <note>ligand shared between two neighboring subunits</note>
    </ligand>
</feature>
<dbReference type="InterPro" id="IPR000644">
    <property type="entry name" value="CBS_dom"/>
</dbReference>
<comment type="similarity">
    <text evidence="8">Belongs to the IMPDH/GMPR family. GuaC type 1 subfamily.</text>
</comment>
<comment type="function">
    <text evidence="8">Catalyzes the irreversible NADPH-dependent deamination of GMP to IMP. It functions in the conversion of nucleobase, nucleoside and nucleotide derivatives of G to A nucleotides, and in maintaining the intracellular balance of A and G nucleotides.</text>
</comment>
<feature type="active site" description="Thioimidate intermediate" evidence="8 9">
    <location>
        <position position="322"/>
    </location>
</feature>
<dbReference type="GO" id="GO:0005737">
    <property type="term" value="C:cytoplasm"/>
    <property type="evidence" value="ECO:0007669"/>
    <property type="project" value="TreeGrafter"/>
</dbReference>
<evidence type="ECO:0000313" key="14">
    <source>
        <dbReference type="EMBL" id="EPY26803.1"/>
    </source>
</evidence>
<evidence type="ECO:0000256" key="12">
    <source>
        <dbReference type="PROSITE-ProRule" id="PRU00703"/>
    </source>
</evidence>
<name>S9UCZ6_9TRYP</name>
<dbReference type="FunFam" id="3.20.20.70:FF:000424">
    <property type="entry name" value="Inosine-5'-monophosphate dehydrogenase 2"/>
    <property type="match status" value="1"/>
</dbReference>
<sequence>MSAAALQQLPTLPQGLTYDDVLLIPQRSPIRSRKSVSTKTQLTRRIQLHIPIVASNMDTVCEDKTAVAMAREGGIGILHRFCSVAEQCAMVQRVKRAQSFLIEQPRTIRATATKTEADEAFAWRGRKGGVQCLVVVDGERGRRVLGLVTPGDLTFAGDGDAIALHMTPLAQLAVSYDVDLSLAQARALMQERRAKHIPVLKRGTDELRYLITLSDIVKLTHNPAASLDAKKRLLVGAAIGVKADDFARARALVEAGADVLVVDIAHGHSDLCIDMVRRLKTDPATASVEVIAGNIATGEAAEDLIAAGADGLKVGVGPGSICITRLVAGAGVPQLSAVMDCARAAHRHGVPIIADGGVKTSGDISKAIAAGADTVMLGNMLAGTDEAPGRVLVKDGKKQKMVRGMAGYDANLSKAAREQRREEDVFAELVPEGVEGTVPCKGPLAPILRQLVGGLRSGISYCGAHNIAEMQARARFVRMSGAGLRESGSHDISKL</sequence>
<comment type="catalytic activity">
    <reaction evidence="7 8">
        <text>IMP + NH4(+) + NADP(+) = GMP + NADPH + 2 H(+)</text>
        <dbReference type="Rhea" id="RHEA:17185"/>
        <dbReference type="ChEBI" id="CHEBI:15378"/>
        <dbReference type="ChEBI" id="CHEBI:28938"/>
        <dbReference type="ChEBI" id="CHEBI:57783"/>
        <dbReference type="ChEBI" id="CHEBI:58053"/>
        <dbReference type="ChEBI" id="CHEBI:58115"/>
        <dbReference type="ChEBI" id="CHEBI:58349"/>
        <dbReference type="EC" id="1.7.1.7"/>
    </reaction>
</comment>
<evidence type="ECO:0000256" key="8">
    <source>
        <dbReference type="HAMAP-Rule" id="MF_03195"/>
    </source>
</evidence>
<dbReference type="Pfam" id="PF00571">
    <property type="entry name" value="CBS"/>
    <property type="match status" value="1"/>
</dbReference>
<dbReference type="InterPro" id="IPR046342">
    <property type="entry name" value="CBS_dom_sf"/>
</dbReference>
<evidence type="ECO:0000256" key="9">
    <source>
        <dbReference type="PIRSR" id="PIRSR000130-1"/>
    </source>
</evidence>
<feature type="binding site" evidence="8">
    <location>
        <begin position="378"/>
        <end position="379"/>
    </location>
    <ligand>
        <name>GMP</name>
        <dbReference type="ChEBI" id="CHEBI:58115"/>
    </ligand>
</feature>
<evidence type="ECO:0000256" key="11">
    <source>
        <dbReference type="PIRSR" id="PIRSR000130-4"/>
    </source>
</evidence>
<feature type="binding site" description="in other chain" evidence="8">
    <location>
        <position position="405"/>
    </location>
    <ligand>
        <name>NADP(+)</name>
        <dbReference type="ChEBI" id="CHEBI:58349"/>
        <note>ligand shared between two neighboring subunits</note>
    </ligand>
</feature>
<keyword evidence="2 8" id="KW-0479">Metal-binding</keyword>
<dbReference type="PROSITE" id="PS00487">
    <property type="entry name" value="IMP_DH_GMP_RED"/>
    <property type="match status" value="1"/>
</dbReference>
<evidence type="ECO:0000256" key="1">
    <source>
        <dbReference type="ARBA" id="ARBA00022631"/>
    </source>
</evidence>
<dbReference type="SMART" id="SM01240">
    <property type="entry name" value="IMPDH"/>
    <property type="match status" value="1"/>
</dbReference>
<dbReference type="GO" id="GO:0003938">
    <property type="term" value="F:IMP dehydrogenase activity"/>
    <property type="evidence" value="ECO:0007669"/>
    <property type="project" value="InterPro"/>
</dbReference>
<evidence type="ECO:0000256" key="7">
    <source>
        <dbReference type="ARBA" id="ARBA00048616"/>
    </source>
</evidence>
<dbReference type="Gene3D" id="3.20.20.70">
    <property type="entry name" value="Aldolase class I"/>
    <property type="match status" value="1"/>
</dbReference>
<protein>
    <recommendedName>
        <fullName evidence="8">GMP reductase</fullName>
        <shortName evidence="8">GMPR</shortName>
        <ecNumber evidence="8">1.7.1.7</ecNumber>
    </recommendedName>
    <alternativeName>
        <fullName evidence="8">Guanosine 5'-monophosphate oxidoreductase</fullName>
        <shortName evidence="8">Guanosine monophosphate reductase</shortName>
    </alternativeName>
</protein>
<feature type="binding site" evidence="10">
    <location>
        <begin position="263"/>
        <end position="265"/>
    </location>
    <ligand>
        <name>NAD(+)</name>
        <dbReference type="ChEBI" id="CHEBI:57540"/>
    </ligand>
</feature>
<feature type="active site" description="Proton donor/acceptor" evidence="8">
    <location>
        <position position="324"/>
    </location>
</feature>
<feature type="binding site" evidence="10">
    <location>
        <begin position="315"/>
        <end position="317"/>
    </location>
    <ligand>
        <name>NAD(+)</name>
        <dbReference type="ChEBI" id="CHEBI:57540"/>
    </ligand>
</feature>
<comment type="caution">
    <text evidence="8">Lacks conserved residue(s) required for the propagation of feature annotation.</text>
</comment>
<dbReference type="CDD" id="cd00381">
    <property type="entry name" value="IMPDH"/>
    <property type="match status" value="1"/>
</dbReference>
<organism evidence="14 15">
    <name type="scientific">Strigomonas culicis</name>
    <dbReference type="NCBI Taxonomy" id="28005"/>
    <lineage>
        <taxon>Eukaryota</taxon>
        <taxon>Discoba</taxon>
        <taxon>Euglenozoa</taxon>
        <taxon>Kinetoplastea</taxon>
        <taxon>Metakinetoplastina</taxon>
        <taxon>Trypanosomatida</taxon>
        <taxon>Trypanosomatidae</taxon>
        <taxon>Strigomonadinae</taxon>
        <taxon>Strigomonas</taxon>
    </lineage>
</organism>
<keyword evidence="1 8" id="KW-0659">Purine metabolism</keyword>
<dbReference type="InterPro" id="IPR013785">
    <property type="entry name" value="Aldolase_TIM"/>
</dbReference>
<dbReference type="HAMAP" id="MF_00596">
    <property type="entry name" value="GMP_reduct_type1"/>
    <property type="match status" value="1"/>
</dbReference>
<feature type="domain" description="CBS" evidence="13">
    <location>
        <begin position="166"/>
        <end position="226"/>
    </location>
</feature>
<evidence type="ECO:0000256" key="2">
    <source>
        <dbReference type="ARBA" id="ARBA00022723"/>
    </source>
</evidence>
<keyword evidence="5 8" id="KW-0560">Oxidoreductase</keyword>
<dbReference type="SUPFAM" id="SSF51412">
    <property type="entry name" value="Inosine monophosphate dehydrogenase (IMPDH)"/>
    <property type="match status" value="1"/>
</dbReference>
<evidence type="ECO:0000256" key="10">
    <source>
        <dbReference type="PIRSR" id="PIRSR000130-3"/>
    </source>
</evidence>
<feature type="binding site" evidence="8">
    <location>
        <begin position="32"/>
        <end position="33"/>
    </location>
    <ligand>
        <name>NADP(+)</name>
        <dbReference type="ChEBI" id="CHEBI:58349"/>
        <note>ligand shared between two neighboring subunits</note>
    </ligand>
</feature>
<dbReference type="AlphaFoldDB" id="S9UCZ6"/>
<dbReference type="InterPro" id="IPR001093">
    <property type="entry name" value="IMP_DH_GMPRt"/>
</dbReference>
<keyword evidence="3 8" id="KW-0521">NADP</keyword>
<dbReference type="InterPro" id="IPR005993">
    <property type="entry name" value="GMPR"/>
</dbReference>
<gene>
    <name evidence="8" type="primary">GMPR</name>
    <name evidence="14" type="ORF">STCU_06071</name>
</gene>
<dbReference type="GO" id="GO:0003920">
    <property type="term" value="F:GMP reductase activity"/>
    <property type="evidence" value="ECO:0007669"/>
    <property type="project" value="UniProtKB-UniRule"/>
</dbReference>
<proteinExistence type="inferred from homology"/>
<evidence type="ECO:0000256" key="4">
    <source>
        <dbReference type="ARBA" id="ARBA00022958"/>
    </source>
</evidence>
<feature type="binding site" evidence="8">
    <location>
        <position position="317"/>
    </location>
    <ligand>
        <name>K(+)</name>
        <dbReference type="ChEBI" id="CHEBI:29103"/>
    </ligand>
</feature>
<feature type="binding site" description="in other chain" evidence="11">
    <location>
        <position position="317"/>
    </location>
    <ligand>
        <name>K(+)</name>
        <dbReference type="ChEBI" id="CHEBI:29103"/>
        <note>ligand shared between two tetrameric partners</note>
    </ligand>
</feature>
<dbReference type="EMBL" id="ATMH01006071">
    <property type="protein sequence ID" value="EPY26803.1"/>
    <property type="molecule type" value="Genomic_DNA"/>
</dbReference>
<feature type="active site" description="Proton acceptor" evidence="9">
    <location>
        <position position="420"/>
    </location>
</feature>
<feature type="binding site" evidence="8">
    <location>
        <position position="322"/>
    </location>
    <ligand>
        <name>K(+)</name>
        <dbReference type="ChEBI" id="CHEBI:29103"/>
    </ligand>
</feature>
<dbReference type="OrthoDB" id="418595at2759"/>
<dbReference type="Proteomes" id="UP000015354">
    <property type="component" value="Unassembled WGS sequence"/>
</dbReference>
<evidence type="ECO:0000256" key="6">
    <source>
        <dbReference type="ARBA" id="ARBA00023122"/>
    </source>
</evidence>
<dbReference type="GO" id="GO:0046872">
    <property type="term" value="F:metal ion binding"/>
    <property type="evidence" value="ECO:0007669"/>
    <property type="project" value="UniProtKB-KW"/>
</dbReference>
<evidence type="ECO:0000259" key="13">
    <source>
        <dbReference type="PROSITE" id="PS51371"/>
    </source>
</evidence>
<dbReference type="InterPro" id="IPR015875">
    <property type="entry name" value="IMP_DH/GMP_Rdtase_CS"/>
</dbReference>
<keyword evidence="15" id="KW-1185">Reference proteome</keyword>
<keyword evidence="6 12" id="KW-0129">CBS domain</keyword>
<feature type="binding site" description="in other chain" evidence="8">
    <location>
        <begin position="263"/>
        <end position="265"/>
    </location>
    <ligand>
        <name>NADP(+)</name>
        <dbReference type="ChEBI" id="CHEBI:58349"/>
        <note>ligand shared between two neighboring subunits</note>
    </ligand>
</feature>
<accession>S9UCZ6</accession>
<dbReference type="PIRSF" id="PIRSF000130">
    <property type="entry name" value="IMPDH"/>
    <property type="match status" value="1"/>
</dbReference>
<evidence type="ECO:0000256" key="5">
    <source>
        <dbReference type="ARBA" id="ARBA00023002"/>
    </source>
</evidence>
<dbReference type="PANTHER" id="PTHR11911">
    <property type="entry name" value="INOSINE-5-MONOPHOSPHATE DEHYDROGENASE RELATED"/>
    <property type="match status" value="1"/>
</dbReference>
<feature type="binding site" evidence="8">
    <location>
        <position position="325"/>
    </location>
    <ligand>
        <name>K(+)</name>
        <dbReference type="ChEBI" id="CHEBI:29103"/>
    </ligand>
</feature>
<feature type="domain" description="CBS" evidence="13">
    <location>
        <begin position="101"/>
        <end position="164"/>
    </location>
</feature>
<feature type="binding site" evidence="8">
    <location>
        <begin position="457"/>
        <end position="460"/>
    </location>
    <ligand>
        <name>NADP(+)</name>
        <dbReference type="ChEBI" id="CHEBI:58349"/>
        <note>ligand shared between two neighboring subunits</note>
    </ligand>
</feature>
<comment type="caution">
    <text evidence="14">The sequence shown here is derived from an EMBL/GenBank/DDBJ whole genome shotgun (WGS) entry which is preliminary data.</text>
</comment>
<feature type="binding site" evidence="8">
    <location>
        <begin position="355"/>
        <end position="357"/>
    </location>
    <ligand>
        <name>GMP</name>
        <dbReference type="ChEBI" id="CHEBI:58115"/>
    </ligand>
</feature>
<keyword evidence="10" id="KW-0520">NAD</keyword>